<name>A0A0B5I4R2_9ACTN</name>
<accession>A0A0B5I4R2</accession>
<evidence type="ECO:0000313" key="2">
    <source>
        <dbReference type="EMBL" id="AJF63244.1"/>
    </source>
</evidence>
<sequence>MRHVQGCKDSGGGQQDGEDVGVGVVDRLDRNGRAAGPVGGRPRVPSASQDPQQHRRGGHGEDGAAHLEGFAADTARREDVDEEEVRLAGRRVDRVRLGAVDPRADALGDGRRAGLAALRPGGEQPDVPVRHEGGIGRAWSYGEMPAACTRPSQA</sequence>
<dbReference type="Proteomes" id="UP000031774">
    <property type="component" value="Chromosome"/>
</dbReference>
<keyword evidence="3" id="KW-1185">Reference proteome</keyword>
<feature type="region of interest" description="Disordered" evidence="1">
    <location>
        <begin position="1"/>
        <end position="82"/>
    </location>
</feature>
<proteinExistence type="predicted"/>
<gene>
    <name evidence="2" type="ORF">SVTN_00575</name>
</gene>
<reference evidence="2 3" key="1">
    <citation type="submission" date="2014-12" db="EMBL/GenBank/DDBJ databases">
        <title>Complete genome sequence of Streptomyces vietnamensis strain GIMV4.0001, a genetic manipulable producer of the benzoisochromanequinone antibiotic granaticin.</title>
        <authorList>
            <person name="Deng M.R."/>
            <person name="Guo J."/>
            <person name="Ma L.Y."/>
            <person name="Feng G.D."/>
            <person name="Mo C.Y."/>
            <person name="Zhu H.H."/>
        </authorList>
    </citation>
    <scope>NUCLEOTIDE SEQUENCE [LARGE SCALE GENOMIC DNA]</scope>
    <source>
        <strain evidence="3">GIMV4.0001</strain>
    </source>
</reference>
<protein>
    <submittedName>
        <fullName evidence="2">Uncharacterized protein</fullName>
    </submittedName>
</protein>
<evidence type="ECO:0000313" key="3">
    <source>
        <dbReference type="Proteomes" id="UP000031774"/>
    </source>
</evidence>
<dbReference type="EMBL" id="CP010407">
    <property type="protein sequence ID" value="AJF63244.1"/>
    <property type="molecule type" value="Genomic_DNA"/>
</dbReference>
<dbReference type="AlphaFoldDB" id="A0A0B5I4R2"/>
<dbReference type="STRING" id="362257.SVTN_00575"/>
<dbReference type="HOGENOM" id="CLU_1703320_0_0_11"/>
<feature type="compositionally biased region" description="Low complexity" evidence="1">
    <location>
        <begin position="33"/>
        <end position="45"/>
    </location>
</feature>
<organism evidence="2 3">
    <name type="scientific">Streptomyces vietnamensis</name>
    <dbReference type="NCBI Taxonomy" id="362257"/>
    <lineage>
        <taxon>Bacteria</taxon>
        <taxon>Bacillati</taxon>
        <taxon>Actinomycetota</taxon>
        <taxon>Actinomycetes</taxon>
        <taxon>Kitasatosporales</taxon>
        <taxon>Streptomycetaceae</taxon>
        <taxon>Streptomyces</taxon>
    </lineage>
</organism>
<dbReference type="KEGG" id="svt:SVTN_00575"/>
<evidence type="ECO:0000256" key="1">
    <source>
        <dbReference type="SAM" id="MobiDB-lite"/>
    </source>
</evidence>